<accession>A0A162N2B1</accession>
<keyword evidence="2" id="KW-1133">Transmembrane helix</keyword>
<evidence type="ECO:0000313" key="3">
    <source>
        <dbReference type="EMBL" id="KZL85447.1"/>
    </source>
</evidence>
<sequence>LAIKNWLCPGSERLGLRPRDDMTAVSLLLSLSPPILSLTSRRRLSPHVGHVELQPARHQRQPTQNALMARFQGLDSSDLFRFDTLALRDDILLADGKSASKVEYDEYVVFKKDNGIPSGMKTELEGDQDISLQLQHKDEVPGYHTLDLAFRQGYQMDHNGVFTQEPARHPELVLDGRVRRVICFRRNKSFDRREDGITMTPEDLDAMDLHPATLQYSRRVTNESRFWSLDRSKLSLILSFSKNPRTPYDFMSMTYDVRNRTSSVLVRQSYHPRQHSLENLDEYDQRLEACRAHWAHPFITPVVLLQVQFMRTEEAVMENINHVKALEWEVSSIAGFEAFEMERERRSKLMRRLTFSTQNEKVPQVAGPMSMANLMKSAHDVLKESIKLLDTVRWMERVVKLMLQAGDELAERMSTGELKIRLDDFHVRDTDADQRDQQEQQVLPDEPPTGPPSRSSASTRRRSLPPAPDPLADPLGNHWHEIRQYLEGLQRMCMGLETDRRMSEARCRAQIDIIYSKMAQEDNVLNARMAVASSRDSSSMKALAVITAIFLPGEFLGTLFGMSMFDWQASGEDAADDNAAGAVLNPEPGTSTNPKDPIPVLSHLFWVYWATVIPLTVGILVAWRAWWVSQDRYFRRHLSRELSEERYWTADGKPRELEHSFWWDFFYLSVRRDERPAPVSDPYSMLELSQSMSQDKDELRSPRGEATVRRGQISFLRSQSIRQRNAVAV</sequence>
<evidence type="ECO:0000256" key="2">
    <source>
        <dbReference type="SAM" id="Phobius"/>
    </source>
</evidence>
<dbReference type="STRING" id="1573173.A0A162N2B1"/>
<dbReference type="AlphaFoldDB" id="A0A162N2B1"/>
<organism evidence="3 4">
    <name type="scientific">Colletotrichum incanum</name>
    <name type="common">Soybean anthracnose fungus</name>
    <dbReference type="NCBI Taxonomy" id="1573173"/>
    <lineage>
        <taxon>Eukaryota</taxon>
        <taxon>Fungi</taxon>
        <taxon>Dikarya</taxon>
        <taxon>Ascomycota</taxon>
        <taxon>Pezizomycotina</taxon>
        <taxon>Sordariomycetes</taxon>
        <taxon>Hypocreomycetidae</taxon>
        <taxon>Glomerellales</taxon>
        <taxon>Glomerellaceae</taxon>
        <taxon>Colletotrichum</taxon>
        <taxon>Colletotrichum spaethianum species complex</taxon>
    </lineage>
</organism>
<keyword evidence="4" id="KW-1185">Reference proteome</keyword>
<comment type="caution">
    <text evidence="3">The sequence shown here is derived from an EMBL/GenBank/DDBJ whole genome shotgun (WGS) entry which is preliminary data.</text>
</comment>
<reference evidence="3 4" key="1">
    <citation type="submission" date="2015-06" db="EMBL/GenBank/DDBJ databases">
        <title>Survival trade-offs in plant roots during colonization by closely related pathogenic and mutualistic fungi.</title>
        <authorList>
            <person name="Hacquard S."/>
            <person name="Kracher B."/>
            <person name="Hiruma K."/>
            <person name="Weinman A."/>
            <person name="Muench P."/>
            <person name="Garrido Oter R."/>
            <person name="Ver Loren van Themaat E."/>
            <person name="Dallerey J.-F."/>
            <person name="Damm U."/>
            <person name="Henrissat B."/>
            <person name="Lespinet O."/>
            <person name="Thon M."/>
            <person name="Kemen E."/>
            <person name="McHardy A.C."/>
            <person name="Schulze-Lefert P."/>
            <person name="O'Connell R.J."/>
        </authorList>
    </citation>
    <scope>NUCLEOTIDE SEQUENCE [LARGE SCALE GENOMIC DNA]</scope>
    <source>
        <strain evidence="3 4">MAFF 238704</strain>
    </source>
</reference>
<keyword evidence="2" id="KW-0472">Membrane</keyword>
<feature type="transmembrane region" description="Helical" evidence="2">
    <location>
        <begin position="606"/>
        <end position="627"/>
    </location>
</feature>
<protein>
    <submittedName>
        <fullName evidence="3">Uncharacterized protein</fullName>
    </submittedName>
</protein>
<dbReference type="Proteomes" id="UP000076584">
    <property type="component" value="Unassembled WGS sequence"/>
</dbReference>
<gene>
    <name evidence="3" type="ORF">CI238_12914</name>
</gene>
<proteinExistence type="predicted"/>
<evidence type="ECO:0000256" key="1">
    <source>
        <dbReference type="SAM" id="MobiDB-lite"/>
    </source>
</evidence>
<evidence type="ECO:0000313" key="4">
    <source>
        <dbReference type="Proteomes" id="UP000076584"/>
    </source>
</evidence>
<feature type="non-terminal residue" evidence="3">
    <location>
        <position position="1"/>
    </location>
</feature>
<name>A0A162N2B1_COLIC</name>
<keyword evidence="2" id="KW-0812">Transmembrane</keyword>
<feature type="region of interest" description="Disordered" evidence="1">
    <location>
        <begin position="431"/>
        <end position="475"/>
    </location>
</feature>
<dbReference type="EMBL" id="LFIW01000634">
    <property type="protein sequence ID" value="KZL85447.1"/>
    <property type="molecule type" value="Genomic_DNA"/>
</dbReference>
<dbReference type="Gene3D" id="1.20.58.340">
    <property type="entry name" value="Magnesium transport protein CorA, transmembrane region"/>
    <property type="match status" value="1"/>
</dbReference>